<accession>A0ABT2BQP0</accession>
<evidence type="ECO:0000256" key="3">
    <source>
        <dbReference type="ARBA" id="ARBA00022801"/>
    </source>
</evidence>
<evidence type="ECO:0000313" key="7">
    <source>
        <dbReference type="EMBL" id="MCS0610828.1"/>
    </source>
</evidence>
<dbReference type="InterPro" id="IPR051463">
    <property type="entry name" value="Peptidase_U62_metallo"/>
</dbReference>
<dbReference type="Pfam" id="PF19289">
    <property type="entry name" value="PmbA_TldD_3rd"/>
    <property type="match status" value="1"/>
</dbReference>
<feature type="domain" description="Metalloprotease TldD/E C-terminal" evidence="6">
    <location>
        <begin position="289"/>
        <end position="537"/>
    </location>
</feature>
<dbReference type="PANTHER" id="PTHR30624:SF10">
    <property type="entry name" value="CONSERVED PROTEIN"/>
    <property type="match status" value="1"/>
</dbReference>
<feature type="domain" description="Metalloprotease TldD/E N-terminal" evidence="5">
    <location>
        <begin position="59"/>
        <end position="123"/>
    </location>
</feature>
<dbReference type="EMBL" id="JANUGV010000009">
    <property type="protein sequence ID" value="MCS0610828.1"/>
    <property type="molecule type" value="Genomic_DNA"/>
</dbReference>
<comment type="caution">
    <text evidence="7">The sequence shown here is derived from an EMBL/GenBank/DDBJ whole genome shotgun (WGS) entry which is preliminary data.</text>
</comment>
<dbReference type="Pfam" id="PF01523">
    <property type="entry name" value="PmbA_TldD_1st"/>
    <property type="match status" value="1"/>
</dbReference>
<reference evidence="7 8" key="1">
    <citation type="submission" date="2022-08" db="EMBL/GenBank/DDBJ databases">
        <title>Reclassification of Massilia species as members of the genera Telluria, Duganella, Pseudoduganella, Mokoshia gen. nov. and Zemynaea gen. nov. using orthogonal and non-orthogonal genome-based approaches.</title>
        <authorList>
            <person name="Bowman J.P."/>
        </authorList>
    </citation>
    <scope>NUCLEOTIDE SEQUENCE [LARGE SCALE GENOMIC DNA]</scope>
    <source>
        <strain evidence="7 8">JCM 31607</strain>
    </source>
</reference>
<keyword evidence="8" id="KW-1185">Reference proteome</keyword>
<evidence type="ECO:0000259" key="6">
    <source>
        <dbReference type="Pfam" id="PF19289"/>
    </source>
</evidence>
<dbReference type="InterPro" id="IPR035068">
    <property type="entry name" value="TldD/PmbA_N"/>
</dbReference>
<dbReference type="InterPro" id="IPR036059">
    <property type="entry name" value="TldD/PmbA_sf"/>
</dbReference>
<evidence type="ECO:0000256" key="1">
    <source>
        <dbReference type="ARBA" id="ARBA00005836"/>
    </source>
</evidence>
<comment type="similarity">
    <text evidence="1">Belongs to the peptidase U62 family.</text>
</comment>
<protein>
    <submittedName>
        <fullName evidence="7">TldD/PmbA family protein</fullName>
    </submittedName>
</protein>
<name>A0ABT2BQP0_9BURK</name>
<dbReference type="PANTHER" id="PTHR30624">
    <property type="entry name" value="UNCHARACTERIZED PROTEIN TLDD AND PMBA"/>
    <property type="match status" value="1"/>
</dbReference>
<keyword evidence="2" id="KW-0645">Protease</keyword>
<sequence>MERRTFLNISGLAFGSMLVPVFGRAIAAEELLTPMAVGLKKTLADVALNAATKAGASYCDVRIGRYLNQYIITRDLNVENVANTESAGVGVRVVCNGAYGFAATSDMSPDGVAGAARQAVAIAKANAKLQGEPVQLAPVKGVGEVSWVTPVKKDWRAVPIKEKAELLIAANKAGMDGGANFMQSMLFQVNQQKYFASTDGSYIDQDMQRLWAPLTATAVDKSTGKFRSRAGLSAPVGMGYEYLDGRAEDKIKAAGGVATLYGKSYDIIEDARAAGRDAKAKLTAKSVLPGKYDLMLSPEHIWLTIHESVGHPTELDRVLGYEANYAGTSFATLDKWKTGKFNYGSPNVNIVADKTTPGSLGCVGYDDEGVKTKRWDIIKDGILVSYQATRDQAHIIGKKESDGCSYADSWSSVQFQRMPNVSLQAGKKKLTPDEMVKDIKKGIYIVGDGSFSIDQQRYNFQFGGQLFYEIKDGKIGQMLEDVAYQANTQEFWNACTAVCDERDWRMGGSFFDGKGQPPQISIVSHGASTARFNGINVINTARKIG</sequence>
<evidence type="ECO:0000259" key="5">
    <source>
        <dbReference type="Pfam" id="PF01523"/>
    </source>
</evidence>
<evidence type="ECO:0000256" key="2">
    <source>
        <dbReference type="ARBA" id="ARBA00022670"/>
    </source>
</evidence>
<dbReference type="Proteomes" id="UP001205861">
    <property type="component" value="Unassembled WGS sequence"/>
</dbReference>
<evidence type="ECO:0000313" key="8">
    <source>
        <dbReference type="Proteomes" id="UP001205861"/>
    </source>
</evidence>
<evidence type="ECO:0000256" key="4">
    <source>
        <dbReference type="ARBA" id="ARBA00023049"/>
    </source>
</evidence>
<proteinExistence type="inferred from homology"/>
<dbReference type="SUPFAM" id="SSF111283">
    <property type="entry name" value="Putative modulator of DNA gyrase, PmbA/TldD"/>
    <property type="match status" value="1"/>
</dbReference>
<dbReference type="InterPro" id="IPR002510">
    <property type="entry name" value="Metalloprtase-TldD/E_N"/>
</dbReference>
<dbReference type="InterPro" id="IPR045569">
    <property type="entry name" value="Metalloprtase-TldD/E_C"/>
</dbReference>
<gene>
    <name evidence="7" type="ORF">NX773_21895</name>
</gene>
<organism evidence="7 8">
    <name type="scientific">Massilia solisilvae</name>
    <dbReference type="NCBI Taxonomy" id="1811225"/>
    <lineage>
        <taxon>Bacteria</taxon>
        <taxon>Pseudomonadati</taxon>
        <taxon>Pseudomonadota</taxon>
        <taxon>Betaproteobacteria</taxon>
        <taxon>Burkholderiales</taxon>
        <taxon>Oxalobacteraceae</taxon>
        <taxon>Telluria group</taxon>
        <taxon>Massilia</taxon>
    </lineage>
</organism>
<keyword evidence="4" id="KW-0482">Metalloprotease</keyword>
<dbReference type="Gene3D" id="3.30.2290.10">
    <property type="entry name" value="PmbA/TldD superfamily"/>
    <property type="match status" value="1"/>
</dbReference>
<dbReference type="RefSeq" id="WP_258858365.1">
    <property type="nucleotide sequence ID" value="NZ_JANUGV010000009.1"/>
</dbReference>
<keyword evidence="3" id="KW-0378">Hydrolase</keyword>